<dbReference type="FunFam" id="3.40.50.300:FF:000913">
    <property type="entry name" value="ABC multidrug transporter SitT"/>
    <property type="match status" value="1"/>
</dbReference>
<keyword evidence="8 10" id="KW-0472">Membrane</keyword>
<keyword evidence="13" id="KW-0378">Hydrolase</keyword>
<dbReference type="CDD" id="cd18578">
    <property type="entry name" value="ABC_6TM_Pgp_ABCB1_D2_like"/>
    <property type="match status" value="1"/>
</dbReference>
<evidence type="ECO:0000313" key="14">
    <source>
        <dbReference type="Proteomes" id="UP000799772"/>
    </source>
</evidence>
<sequence length="1258" mass="135732">MEPALAPQQPVNFPILGLNPFKTSYATLYKSLESTKSRLLLCTAIILSLAAGAPLPIIGLLFGKIIDEFPPPEDELRTRLGQLMATACAYFAITWGWSVCWSIIGETISRELRERSLERLLGMDQAFFDIHQPDVTGIVTEKVQTVQLGTSEKVGLFLQSISYFLAAFGVGFYLHAKLTGILLATVIPAMTIIIFFGSALTSQFSKRAASCSEEAAALAEDAISGVKTVQATGAFDALCDNYRKILNAKLHWGLRKSMSGAVMLGCVYFVAYAANGLAFYVGSKEINNQGGNGAGTIYAVVFLILDASFVVGQFGPFIQTFALAASAGASIFGLLERNSPQINVYASHGRTVSRNLFKSPIEFKDLNFVYPSRPTCRALDCFSLNLEPGIMTGIVGASGSGKSTLTQLLLRFYDPSSGQIMLAGHNLREYNVASLRSHISLVGQDPVLFAGTILDNIRHGLSEHHRLTEVELLQKCKQAASDAGCDEFITALPEGMNTGIGSANFSQLSGGQKQRVALARALVSDPALLILDEYTSAMDAKSEAMVLQSLLRRSRNRTILVIAHRLATVRDCSRIVVMSQGRIVESGTHDELVRHGGAYRCLVDAQTLDSTDSSSNSSGECTETVADSPASTRSSVSSANSHSAEDLPALQSQEKLGILCVMSRVFRLNRDKNLYTATGLLASAISGATLIGEAVIFGNLINILNNTGPSMSQASFFCLMFFVVSLIALLAYSTSGVAFGIVSEWLVLKVQEQSLRTILRQDVNWFSSPRRSPHHLVASIGADSGRLSGLSGVILGTVVSALTSVFGGIVLAHVVAWKIAIVLLACVPVMLLSGFLRLRMLAKAEQRHHTAYNDAAALASEACSAIRTVAALGKERYFLRAYQESLDKPYKQGVKFALLGNILLAFSLSITYFIYALAYWWGSRLVGDGEYSILEFFIVLPALLFSAQAAGIMFSLGPELTQASSAAQRSLQLLDEKPSIMPTQFDPTTPSGHSYISTIADLSEKVDKPPDGTHIELRDVSLSYPTRAGVLALNQLDLSIGGEQFVAFIGQSGGGKSSVISLIERFYDPTAGAVLVNGINIRTLLVEDHRSRIALVPQDAELFPGSIAFNISIGARRDQRPAHEDIIDVCKKCGLHDFVMSLPEGYNTPCGKKGSALSGGQKQRIALARALIRDPEILLLDEATSQLDAQSELDVRRAIIEACKGRTVVMVAHRLASIQYADKICVFEHGRIIETGSHFELCRSGGVYASMVKMQHLG</sequence>
<dbReference type="GO" id="GO:0005743">
    <property type="term" value="C:mitochondrial inner membrane"/>
    <property type="evidence" value="ECO:0007669"/>
    <property type="project" value="TreeGrafter"/>
</dbReference>
<feature type="compositionally biased region" description="Low complexity" evidence="9">
    <location>
        <begin position="626"/>
        <end position="642"/>
    </location>
</feature>
<keyword evidence="7 10" id="KW-1133">Transmembrane helix</keyword>
<dbReference type="PROSITE" id="PS50893">
    <property type="entry name" value="ABC_TRANSPORTER_2"/>
    <property type="match status" value="2"/>
</dbReference>
<comment type="similarity">
    <text evidence="2">Belongs to the ABC transporter superfamily. ABCB family. Multidrug resistance exporter (TC 3.A.1.201) subfamily.</text>
</comment>
<evidence type="ECO:0000259" key="11">
    <source>
        <dbReference type="PROSITE" id="PS50893"/>
    </source>
</evidence>
<keyword evidence="4 10" id="KW-0812">Transmembrane</keyword>
<feature type="transmembrane region" description="Helical" evidence="10">
    <location>
        <begin position="793"/>
        <end position="813"/>
    </location>
</feature>
<dbReference type="CDD" id="cd18577">
    <property type="entry name" value="ABC_6TM_Pgp_ABCB1_D1_like"/>
    <property type="match status" value="1"/>
</dbReference>
<feature type="transmembrane region" description="Helical" evidence="10">
    <location>
        <begin position="713"/>
        <end position="732"/>
    </location>
</feature>
<name>A0A9P4M7C0_9PEZI</name>
<dbReference type="Pfam" id="PF00664">
    <property type="entry name" value="ABC_membrane"/>
    <property type="match status" value="2"/>
</dbReference>
<feature type="transmembrane region" description="Helical" evidence="10">
    <location>
        <begin position="819"/>
        <end position="838"/>
    </location>
</feature>
<reference evidence="13" key="1">
    <citation type="journal article" date="2020" name="Stud. Mycol.">
        <title>101 Dothideomycetes genomes: a test case for predicting lifestyles and emergence of pathogens.</title>
        <authorList>
            <person name="Haridas S."/>
            <person name="Albert R."/>
            <person name="Binder M."/>
            <person name="Bloem J."/>
            <person name="Labutti K."/>
            <person name="Salamov A."/>
            <person name="Andreopoulos B."/>
            <person name="Baker S."/>
            <person name="Barry K."/>
            <person name="Bills G."/>
            <person name="Bluhm B."/>
            <person name="Cannon C."/>
            <person name="Castanera R."/>
            <person name="Culley D."/>
            <person name="Daum C."/>
            <person name="Ezra D."/>
            <person name="Gonzalez J."/>
            <person name="Henrissat B."/>
            <person name="Kuo A."/>
            <person name="Liang C."/>
            <person name="Lipzen A."/>
            <person name="Lutzoni F."/>
            <person name="Magnuson J."/>
            <person name="Mondo S."/>
            <person name="Nolan M."/>
            <person name="Ohm R."/>
            <person name="Pangilinan J."/>
            <person name="Park H.-J."/>
            <person name="Ramirez L."/>
            <person name="Alfaro M."/>
            <person name="Sun H."/>
            <person name="Tritt A."/>
            <person name="Yoshinaga Y."/>
            <person name="Zwiers L.-H."/>
            <person name="Turgeon B."/>
            <person name="Goodwin S."/>
            <person name="Spatafora J."/>
            <person name="Crous P."/>
            <person name="Grigoriev I."/>
        </authorList>
    </citation>
    <scope>NUCLEOTIDE SEQUENCE</scope>
    <source>
        <strain evidence="13">CBS 133067</strain>
    </source>
</reference>
<evidence type="ECO:0000256" key="5">
    <source>
        <dbReference type="ARBA" id="ARBA00022741"/>
    </source>
</evidence>
<dbReference type="FunFam" id="1.20.1560.10:FF:000057">
    <property type="entry name" value="ABC multidrug transporter SitT"/>
    <property type="match status" value="1"/>
</dbReference>
<dbReference type="Proteomes" id="UP000799772">
    <property type="component" value="Unassembled WGS sequence"/>
</dbReference>
<dbReference type="EMBL" id="ML978128">
    <property type="protein sequence ID" value="KAF2097197.1"/>
    <property type="molecule type" value="Genomic_DNA"/>
</dbReference>
<gene>
    <name evidence="13" type="ORF">NA57DRAFT_66845</name>
</gene>
<evidence type="ECO:0000256" key="4">
    <source>
        <dbReference type="ARBA" id="ARBA00022692"/>
    </source>
</evidence>
<feature type="domain" description="ABC transporter" evidence="11">
    <location>
        <begin position="361"/>
        <end position="605"/>
    </location>
</feature>
<dbReference type="Pfam" id="PF00005">
    <property type="entry name" value="ABC_tran"/>
    <property type="match status" value="2"/>
</dbReference>
<feature type="domain" description="ABC transporter" evidence="11">
    <location>
        <begin position="1015"/>
        <end position="1254"/>
    </location>
</feature>
<feature type="transmembrane region" description="Helical" evidence="10">
    <location>
        <begin position="933"/>
        <end position="956"/>
    </location>
</feature>
<feature type="transmembrane region" description="Helical" evidence="10">
    <location>
        <begin position="83"/>
        <end position="104"/>
    </location>
</feature>
<evidence type="ECO:0000256" key="10">
    <source>
        <dbReference type="SAM" id="Phobius"/>
    </source>
</evidence>
<evidence type="ECO:0000256" key="9">
    <source>
        <dbReference type="SAM" id="MobiDB-lite"/>
    </source>
</evidence>
<dbReference type="PROSITE" id="PS50929">
    <property type="entry name" value="ABC_TM1F"/>
    <property type="match status" value="2"/>
</dbReference>
<dbReference type="GO" id="GO:0090374">
    <property type="term" value="P:oligopeptide export from mitochondrion"/>
    <property type="evidence" value="ECO:0007669"/>
    <property type="project" value="TreeGrafter"/>
</dbReference>
<protein>
    <submittedName>
        <fullName evidence="13">P-loop containing nucleoside triphosphate hydrolase protein</fullName>
    </submittedName>
</protein>
<evidence type="ECO:0000256" key="6">
    <source>
        <dbReference type="ARBA" id="ARBA00022840"/>
    </source>
</evidence>
<dbReference type="InterPro" id="IPR027417">
    <property type="entry name" value="P-loop_NTPase"/>
</dbReference>
<feature type="transmembrane region" description="Helical" evidence="10">
    <location>
        <begin position="896"/>
        <end position="921"/>
    </location>
</feature>
<dbReference type="InterPro" id="IPR003439">
    <property type="entry name" value="ABC_transporter-like_ATP-bd"/>
</dbReference>
<dbReference type="InterPro" id="IPR017871">
    <property type="entry name" value="ABC_transporter-like_CS"/>
</dbReference>
<feature type="transmembrane region" description="Helical" evidence="10">
    <location>
        <begin position="156"/>
        <end position="174"/>
    </location>
</feature>
<dbReference type="InterPro" id="IPR039421">
    <property type="entry name" value="Type_1_exporter"/>
</dbReference>
<comment type="subcellular location">
    <subcellularLocation>
        <location evidence="1">Membrane</location>
        <topology evidence="1">Multi-pass membrane protein</topology>
    </subcellularLocation>
</comment>
<dbReference type="Gene3D" id="1.20.1560.10">
    <property type="entry name" value="ABC transporter type 1, transmembrane domain"/>
    <property type="match status" value="2"/>
</dbReference>
<keyword evidence="6" id="KW-0067">ATP-binding</keyword>
<dbReference type="OrthoDB" id="6500128at2759"/>
<keyword evidence="14" id="KW-1185">Reference proteome</keyword>
<evidence type="ECO:0000256" key="3">
    <source>
        <dbReference type="ARBA" id="ARBA00022448"/>
    </source>
</evidence>
<feature type="region of interest" description="Disordered" evidence="9">
    <location>
        <begin position="609"/>
        <end position="646"/>
    </location>
</feature>
<organism evidence="13 14">
    <name type="scientific">Rhizodiscina lignyota</name>
    <dbReference type="NCBI Taxonomy" id="1504668"/>
    <lineage>
        <taxon>Eukaryota</taxon>
        <taxon>Fungi</taxon>
        <taxon>Dikarya</taxon>
        <taxon>Ascomycota</taxon>
        <taxon>Pezizomycotina</taxon>
        <taxon>Dothideomycetes</taxon>
        <taxon>Pleosporomycetidae</taxon>
        <taxon>Aulographales</taxon>
        <taxon>Rhizodiscinaceae</taxon>
        <taxon>Rhizodiscina</taxon>
    </lineage>
</organism>
<keyword evidence="5" id="KW-0547">Nucleotide-binding</keyword>
<dbReference type="GO" id="GO:0015421">
    <property type="term" value="F:ABC-type oligopeptide transporter activity"/>
    <property type="evidence" value="ECO:0007669"/>
    <property type="project" value="TreeGrafter"/>
</dbReference>
<dbReference type="SUPFAM" id="SSF90123">
    <property type="entry name" value="ABC transporter transmembrane region"/>
    <property type="match status" value="2"/>
</dbReference>
<evidence type="ECO:0000256" key="2">
    <source>
        <dbReference type="ARBA" id="ARBA00007577"/>
    </source>
</evidence>
<evidence type="ECO:0000313" key="13">
    <source>
        <dbReference type="EMBL" id="KAF2097197.1"/>
    </source>
</evidence>
<feature type="transmembrane region" description="Helical" evidence="10">
    <location>
        <begin position="181"/>
        <end position="200"/>
    </location>
</feature>
<dbReference type="InterPro" id="IPR003593">
    <property type="entry name" value="AAA+_ATPase"/>
</dbReference>
<dbReference type="SMART" id="SM00382">
    <property type="entry name" value="AAA"/>
    <property type="match status" value="2"/>
</dbReference>
<accession>A0A9P4M7C0</accession>
<dbReference type="GO" id="GO:0016887">
    <property type="term" value="F:ATP hydrolysis activity"/>
    <property type="evidence" value="ECO:0007669"/>
    <property type="project" value="InterPro"/>
</dbReference>
<feature type="domain" description="ABC transmembrane type-1" evidence="12">
    <location>
        <begin position="44"/>
        <end position="323"/>
    </location>
</feature>
<evidence type="ECO:0000259" key="12">
    <source>
        <dbReference type="PROSITE" id="PS50929"/>
    </source>
</evidence>
<evidence type="ECO:0000256" key="8">
    <source>
        <dbReference type="ARBA" id="ARBA00023136"/>
    </source>
</evidence>
<dbReference type="PROSITE" id="PS00211">
    <property type="entry name" value="ABC_TRANSPORTER_1"/>
    <property type="match status" value="2"/>
</dbReference>
<evidence type="ECO:0000256" key="1">
    <source>
        <dbReference type="ARBA" id="ARBA00004141"/>
    </source>
</evidence>
<evidence type="ECO:0000256" key="7">
    <source>
        <dbReference type="ARBA" id="ARBA00022989"/>
    </source>
</evidence>
<keyword evidence="3" id="KW-0813">Transport</keyword>
<feature type="transmembrane region" description="Helical" evidence="10">
    <location>
        <begin position="260"/>
        <end position="281"/>
    </location>
</feature>
<dbReference type="PANTHER" id="PTHR43394:SF27">
    <property type="entry name" value="ATP-DEPENDENT TRANSLOCASE ABCB1-LIKE"/>
    <property type="match status" value="1"/>
</dbReference>
<feature type="transmembrane region" description="Helical" evidence="10">
    <location>
        <begin position="674"/>
        <end position="701"/>
    </location>
</feature>
<dbReference type="PANTHER" id="PTHR43394">
    <property type="entry name" value="ATP-DEPENDENT PERMEASE MDL1, MITOCHONDRIAL"/>
    <property type="match status" value="1"/>
</dbReference>
<feature type="transmembrane region" description="Helical" evidence="10">
    <location>
        <begin position="38"/>
        <end position="62"/>
    </location>
</feature>
<dbReference type="FunFam" id="3.40.50.300:FF:000967">
    <property type="entry name" value="ABC multidrug transporter mdr4"/>
    <property type="match status" value="1"/>
</dbReference>
<dbReference type="InterPro" id="IPR036640">
    <property type="entry name" value="ABC1_TM_sf"/>
</dbReference>
<dbReference type="Gene3D" id="3.40.50.300">
    <property type="entry name" value="P-loop containing nucleotide triphosphate hydrolases"/>
    <property type="match status" value="2"/>
</dbReference>
<comment type="caution">
    <text evidence="13">The sequence shown here is derived from an EMBL/GenBank/DDBJ whole genome shotgun (WGS) entry which is preliminary data.</text>
</comment>
<dbReference type="AlphaFoldDB" id="A0A9P4M7C0"/>
<dbReference type="InterPro" id="IPR011527">
    <property type="entry name" value="ABC1_TM_dom"/>
</dbReference>
<proteinExistence type="inferred from homology"/>
<dbReference type="GO" id="GO:0005524">
    <property type="term" value="F:ATP binding"/>
    <property type="evidence" value="ECO:0007669"/>
    <property type="project" value="UniProtKB-KW"/>
</dbReference>
<feature type="domain" description="ABC transmembrane type-1" evidence="12">
    <location>
        <begin position="677"/>
        <end position="962"/>
    </location>
</feature>
<feature type="compositionally biased region" description="Low complexity" evidence="9">
    <location>
        <begin position="609"/>
        <end position="618"/>
    </location>
</feature>
<feature type="transmembrane region" description="Helical" evidence="10">
    <location>
        <begin position="293"/>
        <end position="311"/>
    </location>
</feature>
<dbReference type="SUPFAM" id="SSF52540">
    <property type="entry name" value="P-loop containing nucleoside triphosphate hydrolases"/>
    <property type="match status" value="2"/>
</dbReference>